<dbReference type="Gene3D" id="3.40.1440.10">
    <property type="entry name" value="GIY-YIG endonuclease"/>
    <property type="match status" value="1"/>
</dbReference>
<comment type="similarity">
    <text evidence="1">To endonucleases of group I introns of fungi and phage.</text>
</comment>
<evidence type="ECO:0000259" key="2">
    <source>
        <dbReference type="SMART" id="SM00465"/>
    </source>
</evidence>
<dbReference type="Pfam" id="PF07460">
    <property type="entry name" value="NUMOD3"/>
    <property type="match status" value="1"/>
</dbReference>
<dbReference type="InterPro" id="IPR003611">
    <property type="entry name" value="NUMOD3"/>
</dbReference>
<dbReference type="InterPro" id="IPR000305">
    <property type="entry name" value="GIY-YIG_endonuc"/>
</dbReference>
<protein>
    <submittedName>
        <fullName evidence="3">Endodeoxyribonuclease</fullName>
    </submittedName>
</protein>
<sequence>MVIYKTTNLKNGKFYIGKDERNHPDYYGSGLLLNRAIEKYGKENFVKEILEECFTRDELNNREIYWIDELNAIKDGYNIAIGGSGGDTYTNNPNLEEISEKFRGENNPFYGKSHSNESIEKMRKSMKGRKAWNKGKTGIYSEEHLENLREKRKKYHGKDHPRFKEIPKEELIEVLKHNSFVKTGEYFGVSGSCIQNKIKYYNISLKHIRNSK</sequence>
<dbReference type="SMART" id="SM00465">
    <property type="entry name" value="GIYc"/>
    <property type="match status" value="1"/>
</dbReference>
<name>A0A8D9FRB4_9VIRU</name>
<dbReference type="NCBIfam" id="TIGR01453">
    <property type="entry name" value="grpIintron_endo"/>
    <property type="match status" value="1"/>
</dbReference>
<evidence type="ECO:0000256" key="1">
    <source>
        <dbReference type="ARBA" id="ARBA00010045"/>
    </source>
</evidence>
<dbReference type="InterPro" id="IPR006350">
    <property type="entry name" value="Intron_endoG1"/>
</dbReference>
<dbReference type="EMBL" id="OU342829">
    <property type="protein sequence ID" value="CAG7579897.1"/>
    <property type="molecule type" value="Genomic_DNA"/>
</dbReference>
<evidence type="ECO:0000313" key="3">
    <source>
        <dbReference type="EMBL" id="CAG7579897.1"/>
    </source>
</evidence>
<proteinExistence type="predicted"/>
<gene>
    <name evidence="3" type="ORF">SLAVMIC_00149</name>
</gene>
<dbReference type="InterPro" id="IPR035901">
    <property type="entry name" value="GIY-YIG_endonuc_sf"/>
</dbReference>
<feature type="domain" description="GIY-YIG" evidence="2">
    <location>
        <begin position="2"/>
        <end position="83"/>
    </location>
</feature>
<dbReference type="GO" id="GO:0003677">
    <property type="term" value="F:DNA binding"/>
    <property type="evidence" value="ECO:0007669"/>
    <property type="project" value="InterPro"/>
</dbReference>
<organism evidence="3">
    <name type="scientific">uncultured marine phage</name>
    <dbReference type="NCBI Taxonomy" id="707152"/>
    <lineage>
        <taxon>Viruses</taxon>
        <taxon>environmental samples</taxon>
    </lineage>
</organism>
<accession>A0A8D9FRB4</accession>
<reference evidence="3" key="1">
    <citation type="submission" date="2021-06" db="EMBL/GenBank/DDBJ databases">
        <authorList>
            <person name="Gannon L."/>
            <person name="Redgwell R T."/>
            <person name="Michniewski S."/>
            <person name="Harrison D C."/>
            <person name="Millard A."/>
        </authorList>
    </citation>
    <scope>NUCLEOTIDE SEQUENCE</scope>
</reference>
<dbReference type="SUPFAM" id="SSF82771">
    <property type="entry name" value="GIY-YIG endonuclease"/>
    <property type="match status" value="1"/>
</dbReference>
<dbReference type="GO" id="GO:0004519">
    <property type="term" value="F:endonuclease activity"/>
    <property type="evidence" value="ECO:0007669"/>
    <property type="project" value="InterPro"/>
</dbReference>
<dbReference type="SUPFAM" id="SSF64496">
    <property type="entry name" value="DNA-binding domain of intron-encoded endonucleases"/>
    <property type="match status" value="1"/>
</dbReference>